<sequence>MSDIAQEAERNAPTDPMHPRIPSQYVEALDSVRLAETFVGIAESLTKPRAALMYT</sequence>
<protein>
    <submittedName>
        <fullName evidence="2">Uncharacterized protein</fullName>
    </submittedName>
</protein>
<proteinExistence type="predicted"/>
<dbReference type="EMBL" id="KN840438">
    <property type="protein sequence ID" value="KIP12765.1"/>
    <property type="molecule type" value="Genomic_DNA"/>
</dbReference>
<dbReference type="HOGENOM" id="CLU_202726_0_0_1"/>
<feature type="region of interest" description="Disordered" evidence="1">
    <location>
        <begin position="1"/>
        <end position="21"/>
    </location>
</feature>
<evidence type="ECO:0000256" key="1">
    <source>
        <dbReference type="SAM" id="MobiDB-lite"/>
    </source>
</evidence>
<keyword evidence="3" id="KW-1185">Reference proteome</keyword>
<dbReference type="Proteomes" id="UP000053257">
    <property type="component" value="Unassembled WGS sequence"/>
</dbReference>
<dbReference type="AlphaFoldDB" id="A0A0C3SFV9"/>
<evidence type="ECO:0000313" key="2">
    <source>
        <dbReference type="EMBL" id="KIP12765.1"/>
    </source>
</evidence>
<evidence type="ECO:0000313" key="3">
    <source>
        <dbReference type="Proteomes" id="UP000053257"/>
    </source>
</evidence>
<dbReference type="OrthoDB" id="2793209at2759"/>
<organism evidence="2 3">
    <name type="scientific">Phlebiopsis gigantea (strain 11061_1 CR5-6)</name>
    <name type="common">White-rot fungus</name>
    <name type="synonym">Peniophora gigantea</name>
    <dbReference type="NCBI Taxonomy" id="745531"/>
    <lineage>
        <taxon>Eukaryota</taxon>
        <taxon>Fungi</taxon>
        <taxon>Dikarya</taxon>
        <taxon>Basidiomycota</taxon>
        <taxon>Agaricomycotina</taxon>
        <taxon>Agaricomycetes</taxon>
        <taxon>Polyporales</taxon>
        <taxon>Phanerochaetaceae</taxon>
        <taxon>Phlebiopsis</taxon>
    </lineage>
</organism>
<name>A0A0C3SFV9_PHLG1</name>
<dbReference type="STRING" id="745531.A0A0C3SFV9"/>
<accession>A0A0C3SFV9</accession>
<reference evidence="2 3" key="1">
    <citation type="journal article" date="2014" name="PLoS Genet.">
        <title>Analysis of the Phlebiopsis gigantea genome, transcriptome and secretome provides insight into its pioneer colonization strategies of wood.</title>
        <authorList>
            <person name="Hori C."/>
            <person name="Ishida T."/>
            <person name="Igarashi K."/>
            <person name="Samejima M."/>
            <person name="Suzuki H."/>
            <person name="Master E."/>
            <person name="Ferreira P."/>
            <person name="Ruiz-Duenas F.J."/>
            <person name="Held B."/>
            <person name="Canessa P."/>
            <person name="Larrondo L.F."/>
            <person name="Schmoll M."/>
            <person name="Druzhinina I.S."/>
            <person name="Kubicek C.P."/>
            <person name="Gaskell J.A."/>
            <person name="Kersten P."/>
            <person name="St John F."/>
            <person name="Glasner J."/>
            <person name="Sabat G."/>
            <person name="Splinter BonDurant S."/>
            <person name="Syed K."/>
            <person name="Yadav J."/>
            <person name="Mgbeahuruike A.C."/>
            <person name="Kovalchuk A."/>
            <person name="Asiegbu F.O."/>
            <person name="Lackner G."/>
            <person name="Hoffmeister D."/>
            <person name="Rencoret J."/>
            <person name="Gutierrez A."/>
            <person name="Sun H."/>
            <person name="Lindquist E."/>
            <person name="Barry K."/>
            <person name="Riley R."/>
            <person name="Grigoriev I.V."/>
            <person name="Henrissat B."/>
            <person name="Kues U."/>
            <person name="Berka R.M."/>
            <person name="Martinez A.T."/>
            <person name="Covert S.F."/>
            <person name="Blanchette R.A."/>
            <person name="Cullen D."/>
        </authorList>
    </citation>
    <scope>NUCLEOTIDE SEQUENCE [LARGE SCALE GENOMIC DNA]</scope>
    <source>
        <strain evidence="2 3">11061_1 CR5-6</strain>
    </source>
</reference>
<gene>
    <name evidence="2" type="ORF">PHLGIDRAFT_17515</name>
</gene>